<dbReference type="GO" id="GO:0034220">
    <property type="term" value="P:monoatomic ion transmembrane transport"/>
    <property type="evidence" value="ECO:0007669"/>
    <property type="project" value="UniProtKB-KW"/>
</dbReference>
<keyword evidence="8 9" id="KW-0407">Ion channel</keyword>
<evidence type="ECO:0000256" key="7">
    <source>
        <dbReference type="ARBA" id="ARBA00023136"/>
    </source>
</evidence>
<dbReference type="GO" id="GO:0005886">
    <property type="term" value="C:plasma membrane"/>
    <property type="evidence" value="ECO:0007669"/>
    <property type="project" value="UniProtKB-SubCell"/>
</dbReference>
<dbReference type="PANTHER" id="PTHR11893">
    <property type="entry name" value="INNEXIN"/>
    <property type="match status" value="1"/>
</dbReference>
<evidence type="ECO:0000256" key="1">
    <source>
        <dbReference type="ARBA" id="ARBA00004651"/>
    </source>
</evidence>
<protein>
    <recommendedName>
        <fullName evidence="9">Innexin</fullName>
    </recommendedName>
</protein>
<evidence type="ECO:0000256" key="9">
    <source>
        <dbReference type="RuleBase" id="RU010713"/>
    </source>
</evidence>
<comment type="caution">
    <text evidence="10">The sequence shown here is derived from an EMBL/GenBank/DDBJ whole genome shotgun (WGS) entry which is preliminary data.</text>
</comment>
<feature type="transmembrane region" description="Helical" evidence="9">
    <location>
        <begin position="84"/>
        <end position="107"/>
    </location>
</feature>
<organism evidence="10 11">
    <name type="scientific">Elysia marginata</name>
    <dbReference type="NCBI Taxonomy" id="1093978"/>
    <lineage>
        <taxon>Eukaryota</taxon>
        <taxon>Metazoa</taxon>
        <taxon>Spiralia</taxon>
        <taxon>Lophotrochozoa</taxon>
        <taxon>Mollusca</taxon>
        <taxon>Gastropoda</taxon>
        <taxon>Heterobranchia</taxon>
        <taxon>Euthyneura</taxon>
        <taxon>Panpulmonata</taxon>
        <taxon>Sacoglossa</taxon>
        <taxon>Placobranchoidea</taxon>
        <taxon>Plakobranchidae</taxon>
        <taxon>Elysia</taxon>
    </lineage>
</organism>
<comment type="function">
    <text evidence="9">Structural component of the gap junctions.</text>
</comment>
<dbReference type="PROSITE" id="PS51013">
    <property type="entry name" value="PANNEXIN"/>
    <property type="match status" value="1"/>
</dbReference>
<name>A0AAV4F0Z8_9GAST</name>
<dbReference type="GO" id="GO:0005921">
    <property type="term" value="C:gap junction"/>
    <property type="evidence" value="ECO:0007669"/>
    <property type="project" value="UniProtKB-UniRule"/>
</dbReference>
<proteinExistence type="inferred from homology"/>
<dbReference type="InterPro" id="IPR000990">
    <property type="entry name" value="Innexin"/>
</dbReference>
<evidence type="ECO:0000256" key="4">
    <source>
        <dbReference type="ARBA" id="ARBA00022692"/>
    </source>
</evidence>
<gene>
    <name evidence="9" type="primary">inx</name>
    <name evidence="10" type="ORF">ElyMa_000244300</name>
</gene>
<evidence type="ECO:0000256" key="5">
    <source>
        <dbReference type="ARBA" id="ARBA00022989"/>
    </source>
</evidence>
<dbReference type="PRINTS" id="PR01262">
    <property type="entry name" value="INNEXIN"/>
</dbReference>
<feature type="transmembrane region" description="Helical" evidence="9">
    <location>
        <begin position="169"/>
        <end position="197"/>
    </location>
</feature>
<comment type="subcellular location">
    <subcellularLocation>
        <location evidence="1 9">Cell membrane</location>
        <topology evidence="1 9">Multi-pass membrane protein</topology>
    </subcellularLocation>
</comment>
<evidence type="ECO:0000256" key="6">
    <source>
        <dbReference type="ARBA" id="ARBA00023065"/>
    </source>
</evidence>
<keyword evidence="3" id="KW-1003">Cell membrane</keyword>
<accession>A0AAV4F0Z8</accession>
<comment type="similarity">
    <text evidence="9">Belongs to the pannexin family.</text>
</comment>
<evidence type="ECO:0000256" key="3">
    <source>
        <dbReference type="ARBA" id="ARBA00022475"/>
    </source>
</evidence>
<dbReference type="Pfam" id="PF00876">
    <property type="entry name" value="Innexin"/>
    <property type="match status" value="1"/>
</dbReference>
<evidence type="ECO:0000256" key="2">
    <source>
        <dbReference type="ARBA" id="ARBA00022448"/>
    </source>
</evidence>
<dbReference type="Proteomes" id="UP000762676">
    <property type="component" value="Unassembled WGS sequence"/>
</dbReference>
<comment type="caution">
    <text evidence="9">Lacks conserved residue(s) required for the propagation of feature annotation.</text>
</comment>
<dbReference type="EMBL" id="BMAT01000478">
    <property type="protein sequence ID" value="GFR67072.1"/>
    <property type="molecule type" value="Genomic_DNA"/>
</dbReference>
<keyword evidence="11" id="KW-1185">Reference proteome</keyword>
<dbReference type="AlphaFoldDB" id="A0AAV4F0Z8"/>
<dbReference type="PANTHER" id="PTHR11893:SF36">
    <property type="entry name" value="INNEXIN-5"/>
    <property type="match status" value="1"/>
</dbReference>
<sequence length="319" mass="37353">MIWRMLNGTGGLNMDKLVSMAENTQLGKPEDRDRTVLHVAKYIDRWLLAHRQYHYNLLVRLRQRFSNIFCFWLAKREGRFLTGFYMFTKFLYCVNAISQFFLLNAFLAMDFHMYGFDIISKLIHDGELTAASPRFPRVTLCDFQIRQLQNLQRYTVQCVLPINLFNEKIFIFLWFWFIVVLFVAIGSYISWLYYVLFSHNRYRYVKKYLKIGDLIRNKADVKLARKFSDEYLRDDGVFVLRVVCNNSSELVLNDLVSELWNLFRGNPNNQGARVPLQGGRRGSVIGSANGRAVTMPTLDMTDEELKEELNPSAEGPKAD</sequence>
<keyword evidence="4 9" id="KW-0812">Transmembrane</keyword>
<keyword evidence="5 9" id="KW-1133">Transmembrane helix</keyword>
<keyword evidence="2 9" id="KW-0813">Transport</keyword>
<evidence type="ECO:0000313" key="11">
    <source>
        <dbReference type="Proteomes" id="UP000762676"/>
    </source>
</evidence>
<reference evidence="10 11" key="1">
    <citation type="journal article" date="2021" name="Elife">
        <title>Chloroplast acquisition without the gene transfer in kleptoplastic sea slugs, Plakobranchus ocellatus.</title>
        <authorList>
            <person name="Maeda T."/>
            <person name="Takahashi S."/>
            <person name="Yoshida T."/>
            <person name="Shimamura S."/>
            <person name="Takaki Y."/>
            <person name="Nagai Y."/>
            <person name="Toyoda A."/>
            <person name="Suzuki Y."/>
            <person name="Arimoto A."/>
            <person name="Ishii H."/>
            <person name="Satoh N."/>
            <person name="Nishiyama T."/>
            <person name="Hasebe M."/>
            <person name="Maruyama T."/>
            <person name="Minagawa J."/>
            <person name="Obokata J."/>
            <person name="Shigenobu S."/>
        </authorList>
    </citation>
    <scope>NUCLEOTIDE SEQUENCE [LARGE SCALE GENOMIC DNA]</scope>
</reference>
<evidence type="ECO:0000256" key="8">
    <source>
        <dbReference type="ARBA" id="ARBA00023303"/>
    </source>
</evidence>
<keyword evidence="6 9" id="KW-0406">Ion transport</keyword>
<keyword evidence="7 9" id="KW-0472">Membrane</keyword>
<evidence type="ECO:0000313" key="10">
    <source>
        <dbReference type="EMBL" id="GFR67072.1"/>
    </source>
</evidence>